<keyword evidence="5" id="KW-0007">Acetylation</keyword>
<dbReference type="Gene3D" id="3.90.1640.10">
    <property type="entry name" value="inorganic pyrophosphatase (n-terminal core)"/>
    <property type="match status" value="1"/>
</dbReference>
<dbReference type="FunFam" id="3.10.310.20:FF:000002">
    <property type="entry name" value="Prune homolog 2 with BCH domain"/>
    <property type="match status" value="1"/>
</dbReference>
<feature type="compositionally biased region" description="Acidic residues" evidence="9">
    <location>
        <begin position="2763"/>
        <end position="2778"/>
    </location>
</feature>
<feature type="domain" description="CRAL-TRIO" evidence="10">
    <location>
        <begin position="2841"/>
        <end position="2992"/>
    </location>
</feature>
<evidence type="ECO:0000256" key="8">
    <source>
        <dbReference type="ARBA" id="ARBA00056879"/>
    </source>
</evidence>
<reference evidence="11" key="1">
    <citation type="submission" date="2025-08" db="UniProtKB">
        <authorList>
            <consortium name="Ensembl"/>
        </authorList>
    </citation>
    <scope>IDENTIFICATION</scope>
</reference>
<dbReference type="CDD" id="cd00170">
    <property type="entry name" value="SEC14"/>
    <property type="match status" value="1"/>
</dbReference>
<feature type="region of interest" description="Disordered" evidence="9">
    <location>
        <begin position="2418"/>
        <end position="2474"/>
    </location>
</feature>
<dbReference type="GO" id="GO:0005737">
    <property type="term" value="C:cytoplasm"/>
    <property type="evidence" value="ECO:0007669"/>
    <property type="project" value="UniProtKB-SubCell"/>
</dbReference>
<feature type="compositionally biased region" description="Polar residues" evidence="9">
    <location>
        <begin position="477"/>
        <end position="486"/>
    </location>
</feature>
<feature type="region of interest" description="Disordered" evidence="9">
    <location>
        <begin position="2110"/>
        <end position="2146"/>
    </location>
</feature>
<feature type="region of interest" description="Disordered" evidence="9">
    <location>
        <begin position="1504"/>
        <end position="1525"/>
    </location>
</feature>
<dbReference type="Gene3D" id="3.40.525.10">
    <property type="entry name" value="CRAL-TRIO lipid binding domain"/>
    <property type="match status" value="1"/>
</dbReference>
<dbReference type="PANTHER" id="PTHR12112">
    <property type="entry name" value="BNIP - RELATED"/>
    <property type="match status" value="1"/>
</dbReference>
<evidence type="ECO:0000256" key="2">
    <source>
        <dbReference type="ARBA" id="ARBA00010331"/>
    </source>
</evidence>
<accession>A0A8C8SXY6</accession>
<dbReference type="InterPro" id="IPR036865">
    <property type="entry name" value="CRAL-TRIO_dom_sf"/>
</dbReference>
<feature type="region of interest" description="Disordered" evidence="9">
    <location>
        <begin position="1294"/>
        <end position="1376"/>
    </location>
</feature>
<evidence type="ECO:0000313" key="11">
    <source>
        <dbReference type="Ensembl" id="ENSPCEP00000026102.1"/>
    </source>
</evidence>
<evidence type="ECO:0000256" key="7">
    <source>
        <dbReference type="ARBA" id="ARBA00042084"/>
    </source>
</evidence>
<dbReference type="Ensembl" id="ENSPCET00000026968.1">
    <property type="protein sequence ID" value="ENSPCEP00000026102.1"/>
    <property type="gene ID" value="ENSPCEG00000019593.1"/>
</dbReference>
<feature type="region of interest" description="Disordered" evidence="9">
    <location>
        <begin position="996"/>
        <end position="1025"/>
    </location>
</feature>
<evidence type="ECO:0000256" key="4">
    <source>
        <dbReference type="ARBA" id="ARBA00022703"/>
    </source>
</evidence>
<comment type="function">
    <text evidence="8">May play an important role in regulating differentiation, survival and aggressiveness of the tumor cells.</text>
</comment>
<dbReference type="FunFam" id="3.40.525.10:FF:000001">
    <property type="entry name" value="BCL2/adenovirus E1B protein-interacting protein 2"/>
    <property type="match status" value="1"/>
</dbReference>
<dbReference type="Pfam" id="PF13716">
    <property type="entry name" value="CRAL_TRIO_2"/>
    <property type="match status" value="1"/>
</dbReference>
<protein>
    <recommendedName>
        <fullName evidence="6">Protein prune homolog 2</fullName>
    </recommendedName>
    <alternativeName>
        <fullName evidence="7">BNIP2 motif-containing molecule at the C-terminal region 1</fullName>
    </alternativeName>
</protein>
<evidence type="ECO:0000256" key="1">
    <source>
        <dbReference type="ARBA" id="ARBA00004496"/>
    </source>
</evidence>
<dbReference type="Pfam" id="PF02833">
    <property type="entry name" value="DHHA2"/>
    <property type="match status" value="1"/>
</dbReference>
<dbReference type="FunFam" id="3.90.1640.10:FF:000003">
    <property type="entry name" value="Prune homolog 2 with BCH domain"/>
    <property type="match status" value="1"/>
</dbReference>
<evidence type="ECO:0000259" key="10">
    <source>
        <dbReference type="PROSITE" id="PS50191"/>
    </source>
</evidence>
<sequence length="2992" mass="336195">MQEFVKWIRSKRLEKVHVVLGNKPSDLDSLISALTYAYFLDKVSPPDVLCLPVLNIPRREFSYYTETRFILEELNIPESFHIFQDEINLHQLNNEGKLSLTLVNSNILASDDKSLETAVVKVINPDERCDANLELQESSSSLVVKEILQEAPELITQQLAHLLRGSILFKCMSMEPERMTEKQEEILSILEEKFPELPPREDIISVFQETHFNAQGLNIEEAVLKDLKELSDGEIKIAVSTVYMTLEDCIFHRDITGDLKAFVDKYSFDVLVILANYLSEEEQTKRRIAVYSENLELCNQICCELEECQNPCLELDPLECGCDQFLVYHQYNTLVTCDQIFLIIKEVINRRQPEMVPNSRTSSTEAVAGSAPLSQGSSGIMELYGSDVEPQPSSVNFIENSQDLNGSIQAHVDVNIDLVSPDSGLATIRSSRSSKESSVFLSDDSPVAEGAASHHSLLPGFDSYSPIPEGAIPEEQPPQSRNNSDNFDLFSFDLTSMVTIRSESSSHSVDYSPADDFFLNSDSSEGQPPIVQKELDERNLSENDMANYSTDLLMTTNEEDNLVQFDDEFRQENAGDLSEKTSSLTDLVEDDSSLPEVLKNVETRIPPTPMNSLVESSPLDNGPPLFFPQDVIRKINEIDSASYSQSRVRYGSWWEGFELDSKNADAWSSSEQESVFQSPDSWKDRKASPLLREHLDRRASDSVFLQKQSRQMDYSRTGLWENQSNPVRDKHSLELQKKTTKHSHWQSASLEKTEQQMEEFTDLWKSNQLTPIISAPWRSTVDESGQLDTESSEVWTELDQEDETKPSENVWSMPKLDMDQTSVRSLDAWAMSKTSLSDSSEIIAANEYEKLNNEISPEAWNKGRAYPVEEYSTSENTKSSINKVQNNSSPAIGNQNVLSDTKYRPKQFENRNVCRLYEKDIEKEVLETLVPWEDSVLSYRCSDLSSSNAGEDLVVSPPDTNYSTSDSYISPTFIEEERENEDMHFDREAIFNPVFNSNSDEPRILEKTDKDSLPQPSTRSMPFLRPENIDTWNESLNNVSHFKTENSEITAVPNIDTVLFNSEQIATKYFSGDENISEATSGSEDTGVMQVNNQTVNHFSQPHGELNARLTAGDDNVEVWDRGIFEDAWSPTRTSDMANSLDMKTSDLGNEVTINGQAQRSVNEDSNIRTQLSEQQLNLWSVHLQQNHQEGWENNGSSGTSQQGIDEYKRMDEMSRQLTIRSVWNTSMQDNNVSPSVLPKLSCITDSEKSTSTSEIPSSLEKIRNSDIFKDLETEKSEINMPFSSQINPVSQEQWKGPLQNNTESSAITPKEERPSRCLDVYNPQNYSHSNTPQSLPTNIDKETTATEGATSPEMASASESSNRDEDSQENHSPIMPENLYICNDSVKNSSQSVASNSLINEAQEVLREVQDSLSEEVHSNLDIFSFGLASSEHSSEITSYMKEEYVDITSQDFPQVLDIWNSHMHEEDTLSPGTSPETSEVVEMANTMDSLARDTQIKGDCEEDNVWSGSTNDYTQSSATSPDISDACSNPHVWASMPATNHSEDVWNIPSDNKLENALEKRGTENKSQEESKESIDHKVPKNLDFWNAHVDDDTVSSLSSTEANEDSENSEALQAVIEVDSNHQGNEHAVLETKEHDYAQSNAVSSEDSLDVNTELEKEVQMALLNNNSENVKAWNISKEENIMNLSTIENDTCEASKYLGHWETVQGEFQVNTFHENPDTPHVWNPCAMNYYIAPASTAGHKDEDSSKNSDIWNISLQADSKRVVEIDQKSTTETFGFPEDSSEWWNSQTHKDKPIERQYSNSDSGLETDQLENKLDAWGAPIQSEELEDAYPTHSGSHANQSPPLYLNEEKYESTAHSMNIHESQIDPDIVQLKLSDPLALGKKERCLKEQPSVTVDGDQDISKNPFLEKQQPDMPNTLGQTNLILDLSEDKVDAIPITSNKDPFVQEQWNTSDTLELCSSPQSAFIANDSSQNIVEKSSLRWNELVEIPHTTLSPYTLQEKTQENNQLFSVDPDLWTDAKQLFILKAEGENPDILSHTDQGNSSQASNSPVVCHEYEAKHASSQSTHAWAEGGGDISQFLLTMSNISKETDFDFKQQLVAHKVQTFPDRNSQEKDDETQVDQLISPTAQESSEFRKENTLKKSDLEKAPAVELMDSAGSFAEDLGMASLNLKDTCYESNSAGRCHGSASANVVRSQRHLTIEHTAMTIDKAEISHVCVDGNETGIGNTSDPSIIHVPSFDEVIKLTISGSKQKVAVERDATDKEPLFQKISLDGNDIGAAVSQHADNVVKEPEKSLDSHNLWFKESPNEESPVVYSLPSDVSFNTETTGSKEIGKEEISLKQQFSGNVSVDMPLSPLTPENDEMSFLETKDNTSKDQLFDTLAEHPQEDHALGSLPLKSEVMLESSDTWKRLEHEAETSNIDSPADGVAGSPNASCDPLYTGEKERNSTESPELISTKSREDMRTQVKKDQTAREMDYILFTAEENISVKDILGTKESDFAFQEANVAEQTESHETFSAGSLDMFQSISMINESKDQSFLSTECNSFHLRSPESPGQDHSWLVLGQNEVRDISPEEISSRTETMDSGSGHSVKELEIVLDQESIHDTQAGVQLERSLHKSFEQEEYSPLDSLTRQDSNSGIIRTDALLLQVAGAHGNWKVHSQQHPGDGLATEQDMEEETEFLNSARELNRVSGLVPKDVGMDNPFEEGVLNPDATEIRREPPNSLDLNGSHPRRIKLTAPNINLSLDRSEGSVLSDDNLETPDEIDINVDDLDTPDEADSFEYTGNEDQAAIRDVFQEESESIPEYTAEEEREDNRLWRTVVVGEQEQRIDMKVIEPYKKVISHGGYYGEGLNAIIVFAACFLPESSRDDYHYVMENLFLYVISTLELMVAEDYMIVYLNGATPRRKMPGFGWMKKCYQMIDRRLRKNLKSFIIVHPSWFIRTILAVTRPFISSKFSSKIQYVGTLAELSELIPMEYVHIPESIIK</sequence>
<dbReference type="Gene3D" id="3.10.310.20">
    <property type="entry name" value="DHHA2 domain"/>
    <property type="match status" value="1"/>
</dbReference>
<dbReference type="SUPFAM" id="SSF52087">
    <property type="entry name" value="CRAL/TRIO domain"/>
    <property type="match status" value="1"/>
</dbReference>
<dbReference type="GO" id="GO:0016462">
    <property type="term" value="F:pyrophosphatase activity"/>
    <property type="evidence" value="ECO:0007669"/>
    <property type="project" value="InterPro"/>
</dbReference>
<dbReference type="InterPro" id="IPR038222">
    <property type="entry name" value="DHHA2_dom_sf"/>
</dbReference>
<feature type="compositionally biased region" description="Basic and acidic residues" evidence="9">
    <location>
        <begin position="2137"/>
        <end position="2146"/>
    </location>
</feature>
<dbReference type="Pfam" id="PF12496">
    <property type="entry name" value="BNIP2"/>
    <property type="match status" value="1"/>
</dbReference>
<dbReference type="SUPFAM" id="SSF64182">
    <property type="entry name" value="DHH phosphoesterases"/>
    <property type="match status" value="1"/>
</dbReference>
<dbReference type="Proteomes" id="UP000694393">
    <property type="component" value="Unplaced"/>
</dbReference>
<keyword evidence="4" id="KW-0053">Apoptosis</keyword>
<dbReference type="InterPro" id="IPR001251">
    <property type="entry name" value="CRAL-TRIO_dom"/>
</dbReference>
<feature type="compositionally biased region" description="Basic and acidic residues" evidence="9">
    <location>
        <begin position="1000"/>
        <end position="1012"/>
    </location>
</feature>
<dbReference type="InterPro" id="IPR038763">
    <property type="entry name" value="DHH_sf"/>
</dbReference>
<feature type="region of interest" description="Disordered" evidence="9">
    <location>
        <begin position="1895"/>
        <end position="1920"/>
    </location>
</feature>
<feature type="compositionally biased region" description="Polar residues" evidence="9">
    <location>
        <begin position="1323"/>
        <end position="1338"/>
    </location>
</feature>
<dbReference type="PROSITE" id="PS50191">
    <property type="entry name" value="CRAL_TRIO"/>
    <property type="match status" value="1"/>
</dbReference>
<evidence type="ECO:0000256" key="3">
    <source>
        <dbReference type="ARBA" id="ARBA00022490"/>
    </source>
</evidence>
<organism evidence="11 12">
    <name type="scientific">Pelusios castaneus</name>
    <name type="common">West African mud turtle</name>
    <dbReference type="NCBI Taxonomy" id="367368"/>
    <lineage>
        <taxon>Eukaryota</taxon>
        <taxon>Metazoa</taxon>
        <taxon>Chordata</taxon>
        <taxon>Craniata</taxon>
        <taxon>Vertebrata</taxon>
        <taxon>Euteleostomi</taxon>
        <taxon>Archelosauria</taxon>
        <taxon>Testudinata</taxon>
        <taxon>Testudines</taxon>
        <taxon>Pleurodira</taxon>
        <taxon>Pelomedusidae</taxon>
        <taxon>Pelusios</taxon>
    </lineage>
</organism>
<dbReference type="PANTHER" id="PTHR12112:SF49">
    <property type="entry name" value="DHHA2 DOMAIN-CONTAINING PROTEIN"/>
    <property type="match status" value="1"/>
</dbReference>
<feature type="compositionally biased region" description="Polar residues" evidence="9">
    <location>
        <begin position="1294"/>
        <end position="1308"/>
    </location>
</feature>
<keyword evidence="12" id="KW-1185">Reference proteome</keyword>
<feature type="compositionally biased region" description="Basic and acidic residues" evidence="9">
    <location>
        <begin position="2463"/>
        <end position="2474"/>
    </location>
</feature>
<feature type="region of interest" description="Disordered" evidence="9">
    <location>
        <begin position="1561"/>
        <end position="1581"/>
    </location>
</feature>
<dbReference type="InterPro" id="IPR004097">
    <property type="entry name" value="DHHA2"/>
</dbReference>
<dbReference type="SMART" id="SM00516">
    <property type="entry name" value="SEC14"/>
    <property type="match status" value="1"/>
</dbReference>
<dbReference type="InterPro" id="IPR022181">
    <property type="entry name" value="Bcl2-/adenovirus-E1B"/>
</dbReference>
<dbReference type="SMART" id="SM01131">
    <property type="entry name" value="DHHA2"/>
    <property type="match status" value="1"/>
</dbReference>
<feature type="region of interest" description="Disordered" evidence="9">
    <location>
        <begin position="877"/>
        <end position="896"/>
    </location>
</feature>
<proteinExistence type="inferred from homology"/>
<reference evidence="11" key="2">
    <citation type="submission" date="2025-09" db="UniProtKB">
        <authorList>
            <consortium name="Ensembl"/>
        </authorList>
    </citation>
    <scope>IDENTIFICATION</scope>
</reference>
<feature type="compositionally biased region" description="Polar residues" evidence="9">
    <location>
        <begin position="2125"/>
        <end position="2136"/>
    </location>
</feature>
<comment type="similarity">
    <text evidence="2">Belongs to the PPase class C family. Prune subfamily.</text>
</comment>
<feature type="region of interest" description="Disordered" evidence="9">
    <location>
        <begin position="2758"/>
        <end position="2778"/>
    </location>
</feature>
<name>A0A8C8SXY6_9SAUR</name>
<feature type="compositionally biased region" description="Polar residues" evidence="9">
    <location>
        <begin position="1508"/>
        <end position="1524"/>
    </location>
</feature>
<keyword evidence="3" id="KW-0963">Cytoplasm</keyword>
<evidence type="ECO:0000256" key="6">
    <source>
        <dbReference type="ARBA" id="ARBA00039860"/>
    </source>
</evidence>
<feature type="region of interest" description="Disordered" evidence="9">
    <location>
        <begin position="1776"/>
        <end position="1810"/>
    </location>
</feature>
<feature type="region of interest" description="Disordered" evidence="9">
    <location>
        <begin position="451"/>
        <end position="487"/>
    </location>
</feature>
<evidence type="ECO:0000313" key="12">
    <source>
        <dbReference type="Proteomes" id="UP000694393"/>
    </source>
</evidence>
<comment type="subcellular location">
    <subcellularLocation>
        <location evidence="1">Cytoplasm</location>
    </subcellularLocation>
</comment>
<evidence type="ECO:0000256" key="5">
    <source>
        <dbReference type="ARBA" id="ARBA00022990"/>
    </source>
</evidence>
<evidence type="ECO:0000256" key="9">
    <source>
        <dbReference type="SAM" id="MobiDB-lite"/>
    </source>
</evidence>
<dbReference type="GO" id="GO:0006915">
    <property type="term" value="P:apoptotic process"/>
    <property type="evidence" value="ECO:0007669"/>
    <property type="project" value="UniProtKB-KW"/>
</dbReference>